<evidence type="ECO:0000256" key="1">
    <source>
        <dbReference type="SAM" id="Phobius"/>
    </source>
</evidence>
<gene>
    <name evidence="2" type="ORF">Pflav_060690</name>
</gene>
<proteinExistence type="predicted"/>
<keyword evidence="1" id="KW-1133">Transmembrane helix</keyword>
<organism evidence="2 3">
    <name type="scientific">Phytohabitans flavus</name>
    <dbReference type="NCBI Taxonomy" id="1076124"/>
    <lineage>
        <taxon>Bacteria</taxon>
        <taxon>Bacillati</taxon>
        <taxon>Actinomycetota</taxon>
        <taxon>Actinomycetes</taxon>
        <taxon>Micromonosporales</taxon>
        <taxon>Micromonosporaceae</taxon>
    </lineage>
</organism>
<dbReference type="Proteomes" id="UP000502508">
    <property type="component" value="Chromosome"/>
</dbReference>
<keyword evidence="1" id="KW-0812">Transmembrane</keyword>
<keyword evidence="1" id="KW-0472">Membrane</keyword>
<evidence type="ECO:0000313" key="2">
    <source>
        <dbReference type="EMBL" id="BCB79659.1"/>
    </source>
</evidence>
<dbReference type="AlphaFoldDB" id="A0A6F8Y0U5"/>
<keyword evidence="3" id="KW-1185">Reference proteome</keyword>
<reference evidence="2 3" key="2">
    <citation type="submission" date="2020-03" db="EMBL/GenBank/DDBJ databases">
        <authorList>
            <person name="Ichikawa N."/>
            <person name="Kimura A."/>
            <person name="Kitahashi Y."/>
            <person name="Uohara A."/>
        </authorList>
    </citation>
    <scope>NUCLEOTIDE SEQUENCE [LARGE SCALE GENOMIC DNA]</scope>
    <source>
        <strain evidence="2 3">NBRC 107702</strain>
    </source>
</reference>
<name>A0A6F8Y0U5_9ACTN</name>
<sequence>MHTVSPVPNARGLLAMWRGSLPPTWYEPSFIATGLAGIGLTVGAFMSIQRRRLPWIMLTLATIPLVASVVLTVRAV</sequence>
<accession>A0A6F8Y0U5</accession>
<reference evidence="2 3" key="1">
    <citation type="submission" date="2020-03" db="EMBL/GenBank/DDBJ databases">
        <title>Whole genome shotgun sequence of Phytohabitans flavus NBRC 107702.</title>
        <authorList>
            <person name="Komaki H."/>
            <person name="Tamura T."/>
        </authorList>
    </citation>
    <scope>NUCLEOTIDE SEQUENCE [LARGE SCALE GENOMIC DNA]</scope>
    <source>
        <strain evidence="2 3">NBRC 107702</strain>
    </source>
</reference>
<feature type="transmembrane region" description="Helical" evidence="1">
    <location>
        <begin position="55"/>
        <end position="73"/>
    </location>
</feature>
<evidence type="ECO:0000313" key="3">
    <source>
        <dbReference type="Proteomes" id="UP000502508"/>
    </source>
</evidence>
<feature type="transmembrane region" description="Helical" evidence="1">
    <location>
        <begin position="30"/>
        <end position="48"/>
    </location>
</feature>
<dbReference type="EMBL" id="AP022870">
    <property type="protein sequence ID" value="BCB79659.1"/>
    <property type="molecule type" value="Genomic_DNA"/>
</dbReference>
<protein>
    <submittedName>
        <fullName evidence="2">Uncharacterized protein</fullName>
    </submittedName>
</protein>
<dbReference type="KEGG" id="pfla:Pflav_060690"/>